<evidence type="ECO:0000313" key="1">
    <source>
        <dbReference type="EMBL" id="KAJ4458344.1"/>
    </source>
</evidence>
<sequence length="75" mass="8088">MHFEHGVTEPAHMAALGRSCPALEALLRMTGLTIFALMCYLTIPPDLEAWAAATIWSALRSAVAPVSGLGRPRDR</sequence>
<evidence type="ECO:0000313" key="2">
    <source>
        <dbReference type="Proteomes" id="UP001141327"/>
    </source>
</evidence>
<keyword evidence="2" id="KW-1185">Reference proteome</keyword>
<accession>A0ABQ8ULX0</accession>
<dbReference type="Proteomes" id="UP001141327">
    <property type="component" value="Unassembled WGS sequence"/>
</dbReference>
<proteinExistence type="predicted"/>
<gene>
    <name evidence="1" type="ORF">PAPYR_5887</name>
</gene>
<comment type="caution">
    <text evidence="1">The sequence shown here is derived from an EMBL/GenBank/DDBJ whole genome shotgun (WGS) entry which is preliminary data.</text>
</comment>
<name>A0ABQ8ULX0_9EUKA</name>
<dbReference type="EMBL" id="JAPMOS010000030">
    <property type="protein sequence ID" value="KAJ4458344.1"/>
    <property type="molecule type" value="Genomic_DNA"/>
</dbReference>
<reference evidence="1" key="1">
    <citation type="journal article" date="2022" name="bioRxiv">
        <title>Genomics of Preaxostyla Flagellates Illuminates Evolutionary Transitions and the Path Towards Mitochondrial Loss.</title>
        <authorList>
            <person name="Novak L.V.F."/>
            <person name="Treitli S.C."/>
            <person name="Pyrih J."/>
            <person name="Halakuc P."/>
            <person name="Pipaliya S.V."/>
            <person name="Vacek V."/>
            <person name="Brzon O."/>
            <person name="Soukal P."/>
            <person name="Eme L."/>
            <person name="Dacks J.B."/>
            <person name="Karnkowska A."/>
            <person name="Elias M."/>
            <person name="Hampl V."/>
        </authorList>
    </citation>
    <scope>NUCLEOTIDE SEQUENCE</scope>
    <source>
        <strain evidence="1">RCP-MX</strain>
    </source>
</reference>
<organism evidence="1 2">
    <name type="scientific">Paratrimastix pyriformis</name>
    <dbReference type="NCBI Taxonomy" id="342808"/>
    <lineage>
        <taxon>Eukaryota</taxon>
        <taxon>Metamonada</taxon>
        <taxon>Preaxostyla</taxon>
        <taxon>Paratrimastigidae</taxon>
        <taxon>Paratrimastix</taxon>
    </lineage>
</organism>
<protein>
    <submittedName>
        <fullName evidence="1">Uncharacterized protein</fullName>
    </submittedName>
</protein>